<evidence type="ECO:0000313" key="3">
    <source>
        <dbReference type="Proteomes" id="UP000325315"/>
    </source>
</evidence>
<dbReference type="AlphaFoldDB" id="A0A5B6X1M1"/>
<dbReference type="OrthoDB" id="2919534at2759"/>
<feature type="region of interest" description="Disordered" evidence="1">
    <location>
        <begin position="133"/>
        <end position="152"/>
    </location>
</feature>
<organism evidence="2 3">
    <name type="scientific">Gossypium australe</name>
    <dbReference type="NCBI Taxonomy" id="47621"/>
    <lineage>
        <taxon>Eukaryota</taxon>
        <taxon>Viridiplantae</taxon>
        <taxon>Streptophyta</taxon>
        <taxon>Embryophyta</taxon>
        <taxon>Tracheophyta</taxon>
        <taxon>Spermatophyta</taxon>
        <taxon>Magnoliopsida</taxon>
        <taxon>eudicotyledons</taxon>
        <taxon>Gunneridae</taxon>
        <taxon>Pentapetalae</taxon>
        <taxon>rosids</taxon>
        <taxon>malvids</taxon>
        <taxon>Malvales</taxon>
        <taxon>Malvaceae</taxon>
        <taxon>Malvoideae</taxon>
        <taxon>Gossypium</taxon>
    </lineage>
</organism>
<accession>A0A5B6X1M1</accession>
<reference evidence="3" key="1">
    <citation type="journal article" date="2019" name="Plant Biotechnol. J.">
        <title>Genome sequencing of the Australian wild diploid species Gossypium australe highlights disease resistance and delayed gland morphogenesis.</title>
        <authorList>
            <person name="Cai Y."/>
            <person name="Cai X."/>
            <person name="Wang Q."/>
            <person name="Wang P."/>
            <person name="Zhang Y."/>
            <person name="Cai C."/>
            <person name="Xu Y."/>
            <person name="Wang K."/>
            <person name="Zhou Z."/>
            <person name="Wang C."/>
            <person name="Geng S."/>
            <person name="Li B."/>
            <person name="Dong Q."/>
            <person name="Hou Y."/>
            <person name="Wang H."/>
            <person name="Ai P."/>
            <person name="Liu Z."/>
            <person name="Yi F."/>
            <person name="Sun M."/>
            <person name="An G."/>
            <person name="Cheng J."/>
            <person name="Zhang Y."/>
            <person name="Shi Q."/>
            <person name="Xie Y."/>
            <person name="Shi X."/>
            <person name="Chang Y."/>
            <person name="Huang F."/>
            <person name="Chen Y."/>
            <person name="Hong S."/>
            <person name="Mi L."/>
            <person name="Sun Q."/>
            <person name="Zhang L."/>
            <person name="Zhou B."/>
            <person name="Peng R."/>
            <person name="Zhang X."/>
            <person name="Liu F."/>
        </authorList>
    </citation>
    <scope>NUCLEOTIDE SEQUENCE [LARGE SCALE GENOMIC DNA]</scope>
    <source>
        <strain evidence="3">cv. PA1801</strain>
    </source>
</reference>
<protein>
    <submittedName>
        <fullName evidence="2">Aldehyde dehydrogenase family 2 member C4-like</fullName>
    </submittedName>
</protein>
<keyword evidence="3" id="KW-1185">Reference proteome</keyword>
<feature type="region of interest" description="Disordered" evidence="1">
    <location>
        <begin position="160"/>
        <end position="180"/>
    </location>
</feature>
<sequence length="344" mass="39127">MVERGLVTLNSEERSKGKRNHCEFHNREGHRIQECTEFRAMVQNLMDNKEMEFYEEIEGSEEREVYASEEGSMEKVQKGNRQVVIISKPRVNEARIQVAPRVIIQKPAVFPYRDSKRVPCNYDCNVTIRGKENPASASKEHQDIGSHTRSGRRYDLVKGKAPMVEQEKEKSVKPESPVNEPPTRISVLALLQSSEVHRNALMKVLNETYVANDISVSKLDRLIISFTSAMMKFRRVAEDLLKVCILPLDAKAGVVPSLLHQKLKLVSEGRLVTINVEEDIITAVTNDAPYLEMNDEVIEWSFRSLEFVNTTFIMKGKRILVPKIFKSTRMGLQMTIGKGALPGK</sequence>
<name>A0A5B6X1M1_9ROSI</name>
<gene>
    <name evidence="2" type="ORF">EPI10_031851</name>
</gene>
<dbReference type="EMBL" id="SMMG02000001">
    <property type="protein sequence ID" value="KAA3488070.1"/>
    <property type="molecule type" value="Genomic_DNA"/>
</dbReference>
<dbReference type="Proteomes" id="UP000325315">
    <property type="component" value="Unassembled WGS sequence"/>
</dbReference>
<proteinExistence type="predicted"/>
<evidence type="ECO:0000313" key="2">
    <source>
        <dbReference type="EMBL" id="KAA3488070.1"/>
    </source>
</evidence>
<dbReference type="PANTHER" id="PTHR32108:SF5">
    <property type="entry name" value="DYNACTIN SUBUNIT 1-LIKE"/>
    <property type="match status" value="1"/>
</dbReference>
<feature type="compositionally biased region" description="Basic and acidic residues" evidence="1">
    <location>
        <begin position="138"/>
        <end position="152"/>
    </location>
</feature>
<comment type="caution">
    <text evidence="2">The sequence shown here is derived from an EMBL/GenBank/DDBJ whole genome shotgun (WGS) entry which is preliminary data.</text>
</comment>
<evidence type="ECO:0000256" key="1">
    <source>
        <dbReference type="SAM" id="MobiDB-lite"/>
    </source>
</evidence>
<dbReference type="PANTHER" id="PTHR32108">
    <property type="entry name" value="DNA-DIRECTED RNA POLYMERASE SUBUNIT ALPHA"/>
    <property type="match status" value="1"/>
</dbReference>